<name>A0A837CFV5_9BRAD</name>
<evidence type="ECO:0000313" key="3">
    <source>
        <dbReference type="Proteomes" id="UP000024900"/>
    </source>
</evidence>
<organism evidence="2 3">
    <name type="scientific">Bradyrhizobium diazoefficiens SEMIA 5080</name>
    <dbReference type="NCBI Taxonomy" id="754504"/>
    <lineage>
        <taxon>Bacteria</taxon>
        <taxon>Pseudomonadati</taxon>
        <taxon>Pseudomonadota</taxon>
        <taxon>Alphaproteobacteria</taxon>
        <taxon>Hyphomicrobiales</taxon>
        <taxon>Nitrobacteraceae</taxon>
        <taxon>Bradyrhizobium</taxon>
    </lineage>
</organism>
<comment type="caution">
    <text evidence="2">The sequence shown here is derived from an EMBL/GenBank/DDBJ whole genome shotgun (WGS) entry which is preliminary data.</text>
</comment>
<protein>
    <submittedName>
        <fullName evidence="2">Uncharacterized protein</fullName>
    </submittedName>
</protein>
<evidence type="ECO:0000256" key="1">
    <source>
        <dbReference type="SAM" id="MobiDB-lite"/>
    </source>
</evidence>
<reference evidence="2 3" key="1">
    <citation type="journal article" date="2014" name="BMC Genomics">
        <title>Comparative genomics of Bradyrhizobium japonicum CPAC 15 and Bradyrhizobium diazoefficiens CPAC 7: elite model strains for understanding symbiotic performance with soybean.</title>
        <authorList>
            <person name="Siqueira A.F."/>
            <person name="Ormeno-Orrillo E."/>
            <person name="Souza R.C."/>
            <person name="Rodrigues E.P."/>
            <person name="Almeida L.G."/>
            <person name="Barcellos F.G."/>
            <person name="Batista J.S."/>
            <person name="Nakatami A.S."/>
            <person name="Martinez-Romero E."/>
            <person name="Vasconcelos A.T."/>
            <person name="Hungria M."/>
        </authorList>
    </citation>
    <scope>NUCLEOTIDE SEQUENCE [LARGE SCALE GENOMIC DNA]</scope>
    <source>
        <strain evidence="2 3">SEMIA 5080</strain>
    </source>
</reference>
<dbReference type="EMBL" id="ADOU02000004">
    <property type="protein sequence ID" value="KGJ68206.1"/>
    <property type="molecule type" value="Genomic_DNA"/>
</dbReference>
<gene>
    <name evidence="2" type="ORF">BJA5080_00896</name>
</gene>
<evidence type="ECO:0000313" key="2">
    <source>
        <dbReference type="EMBL" id="KGJ68206.1"/>
    </source>
</evidence>
<feature type="region of interest" description="Disordered" evidence="1">
    <location>
        <begin position="44"/>
        <end position="74"/>
    </location>
</feature>
<dbReference type="AlphaFoldDB" id="A0A837CFV5"/>
<accession>A0A837CFV5</accession>
<sequence length="74" mass="8009">MAQQVLGGTAENLGLEGRDVGEAKSTFDRLLRAYFARLVGEFPALSDVSHEPPPGRRNRHSPSNEPHVARDGVA</sequence>
<proteinExistence type="predicted"/>
<dbReference type="Proteomes" id="UP000024900">
    <property type="component" value="Unassembled WGS sequence"/>
</dbReference>
<dbReference type="RefSeq" id="WP_131234236.1">
    <property type="nucleotide sequence ID" value="NZ_ADOU02000004.1"/>
</dbReference>